<evidence type="ECO:0000313" key="2">
    <source>
        <dbReference type="EMBL" id="ASO20130.1"/>
    </source>
</evidence>
<feature type="compositionally biased region" description="Basic and acidic residues" evidence="1">
    <location>
        <begin position="1"/>
        <end position="17"/>
    </location>
</feature>
<organism evidence="2 3">
    <name type="scientific">Actinoalloteichus hoggarensis</name>
    <dbReference type="NCBI Taxonomy" id="1470176"/>
    <lineage>
        <taxon>Bacteria</taxon>
        <taxon>Bacillati</taxon>
        <taxon>Actinomycetota</taxon>
        <taxon>Actinomycetes</taxon>
        <taxon>Pseudonocardiales</taxon>
        <taxon>Pseudonocardiaceae</taxon>
        <taxon>Actinoalloteichus</taxon>
    </lineage>
</organism>
<evidence type="ECO:0000256" key="1">
    <source>
        <dbReference type="SAM" id="MobiDB-lite"/>
    </source>
</evidence>
<feature type="compositionally biased region" description="Polar residues" evidence="1">
    <location>
        <begin position="18"/>
        <end position="32"/>
    </location>
</feature>
<proteinExistence type="predicted"/>
<feature type="region of interest" description="Disordered" evidence="1">
    <location>
        <begin position="1"/>
        <end position="80"/>
    </location>
</feature>
<keyword evidence="3" id="KW-1185">Reference proteome</keyword>
<evidence type="ECO:0000313" key="3">
    <source>
        <dbReference type="Proteomes" id="UP000204221"/>
    </source>
</evidence>
<dbReference type="Proteomes" id="UP000204221">
    <property type="component" value="Chromosome"/>
</dbReference>
<dbReference type="KEGG" id="ahg:AHOG_12435"/>
<sequence>MRPEHADDRDQRGRIDLNTESDQPWERSTVQVPSPRARIRDRPGSGAAGGKSTTNSDRRRIAIGKRSVTGPGAPWIRRLR</sequence>
<protein>
    <submittedName>
        <fullName evidence="2">Uncharacterized protein</fullName>
    </submittedName>
</protein>
<gene>
    <name evidence="2" type="ORF">AHOG_12435</name>
</gene>
<accession>A0A221W2S2</accession>
<dbReference type="EMBL" id="CP022521">
    <property type="protein sequence ID" value="ASO20130.1"/>
    <property type="molecule type" value="Genomic_DNA"/>
</dbReference>
<dbReference type="AlphaFoldDB" id="A0A221W2S2"/>
<reference evidence="2 3" key="1">
    <citation type="submission" date="2017-07" db="EMBL/GenBank/DDBJ databases">
        <title>Complete genome sequence of Actinoalloteichus hoggarensis DSM 45943, type strain of Actinoalloteichus hoggarensis.</title>
        <authorList>
            <person name="Ruckert C."/>
            <person name="Nouioui I."/>
            <person name="Willmese J."/>
            <person name="van Wezel G."/>
            <person name="Klenk H.-P."/>
            <person name="Kalinowski J."/>
            <person name="Zotchev S.B."/>
        </authorList>
    </citation>
    <scope>NUCLEOTIDE SEQUENCE [LARGE SCALE GENOMIC DNA]</scope>
    <source>
        <strain evidence="2 3">DSM 45943</strain>
    </source>
</reference>
<name>A0A221W2S2_9PSEU</name>